<evidence type="ECO:0000313" key="3">
    <source>
        <dbReference type="Proteomes" id="UP000337189"/>
    </source>
</evidence>
<evidence type="ECO:0000256" key="1">
    <source>
        <dbReference type="SAM" id="MobiDB-lite"/>
    </source>
</evidence>
<protein>
    <submittedName>
        <fullName evidence="2">Uncharacterized protein</fullName>
    </submittedName>
</protein>
<sequence>MGVSDVQRPFAWLDPIARRARCRPTMRSTGEPFLPVGRTETLDGRVSIHLTTKPTLHFGIYSAINRPKTNGGNMKPGEKSANYVLDEEEALTPSPNGDGGGVGKPPVDTNAPGTSPSGAPPDRPPQSPLAQLAGEFVSRTDDMRRAARITMNAILAHFKAKIDECLETISPHIDEKETDSFTVRMPDDIRERTALIAALTEYTRLNKSKMGTIVERSLFIGLFSEFDAFIGNLLTIIYEKQPELLKSVKREVTLAELLEFDTLDAAKKDMLEKEIDSFRRESYVEQFSLLENKFGLKTLKKFPEWHEFVEIGQRRNLMTHNDGIVSEQYLGVCKKEGCQLDPKLTAGETLTVGASYYFRACHVLSLVAFMLVYTLWRKVLPAESDIANEHIRLAVYDELRRKNWQLAASMGAFSLSPEMQKGADELNIRIRNINLAIAYKKIKKTDECLRVLKSCDWTASIRDFKLAVAVLKDEYETAADLMRQIGKCGELVHQGAYHDWPLFSEFRDRDEFFKAYLDVYGHDYHAKRDEEPDALTVPSRLPNIAAAEVLDIGTEAVAAPVEIDSAAGESAPRKKPKPRLKPVPPKSD</sequence>
<dbReference type="AlphaFoldDB" id="A0A5E4VIJ5"/>
<accession>A0A5E4VIJ5</accession>
<reference evidence="2 3" key="1">
    <citation type="submission" date="2019-08" db="EMBL/GenBank/DDBJ databases">
        <authorList>
            <person name="Peeters C."/>
        </authorList>
    </citation>
    <scope>NUCLEOTIDE SEQUENCE [LARGE SCALE GENOMIC DNA]</scope>
    <source>
        <strain evidence="2 3">LMG 31110</strain>
    </source>
</reference>
<name>A0A5E4VIJ5_9BURK</name>
<gene>
    <name evidence="2" type="ORF">PCO31110_02670</name>
</gene>
<dbReference type="Proteomes" id="UP000337189">
    <property type="component" value="Unassembled WGS sequence"/>
</dbReference>
<feature type="region of interest" description="Disordered" evidence="1">
    <location>
        <begin position="90"/>
        <end position="128"/>
    </location>
</feature>
<evidence type="ECO:0000313" key="2">
    <source>
        <dbReference type="EMBL" id="VVE11284.1"/>
    </source>
</evidence>
<organism evidence="2 3">
    <name type="scientific">Pandoraea communis</name>
    <dbReference type="NCBI Taxonomy" id="2508297"/>
    <lineage>
        <taxon>Bacteria</taxon>
        <taxon>Pseudomonadati</taxon>
        <taxon>Pseudomonadota</taxon>
        <taxon>Betaproteobacteria</taxon>
        <taxon>Burkholderiales</taxon>
        <taxon>Burkholderiaceae</taxon>
        <taxon>Pandoraea</taxon>
    </lineage>
</organism>
<proteinExistence type="predicted"/>
<dbReference type="EMBL" id="CABPSJ010000003">
    <property type="protein sequence ID" value="VVE11284.1"/>
    <property type="molecule type" value="Genomic_DNA"/>
</dbReference>
<feature type="compositionally biased region" description="Pro residues" evidence="1">
    <location>
        <begin position="118"/>
        <end position="127"/>
    </location>
</feature>
<feature type="region of interest" description="Disordered" evidence="1">
    <location>
        <begin position="564"/>
        <end position="588"/>
    </location>
</feature>